<dbReference type="AlphaFoldDB" id="A0A9P5XJ44"/>
<feature type="transmembrane region" description="Helical" evidence="1">
    <location>
        <begin position="113"/>
        <end position="135"/>
    </location>
</feature>
<keyword evidence="1" id="KW-0472">Membrane</keyword>
<feature type="transmembrane region" description="Helical" evidence="1">
    <location>
        <begin position="238"/>
        <end position="258"/>
    </location>
</feature>
<evidence type="ECO:0000256" key="1">
    <source>
        <dbReference type="SAM" id="Phobius"/>
    </source>
</evidence>
<sequence>MHQFHRNMSGSCHMPPTAAMSVLRRVGSILLFLATFHVGEVVGKGGRKGGGSAGDIGDAISSLDLPPSLTAVFAITIIVAVLTLYQLGRAAARFKKPVLPEGSPILPYQVGKLFPILLFSYLFIFLVWNVLYAVYIAIFYGNGSGFLSEGFIPGMWFVGQLADVLFFSMIFSIIAYRQRIQLHPTESLFNLVSFLQGWVLGTMFILGIAQDALAGVSMNDSGVGYIIAINNISIASQVFYFIACIAVAASAIMAYLRLKKSEIQDVVRATFFMG</sequence>
<feature type="transmembrane region" description="Helical" evidence="1">
    <location>
        <begin position="67"/>
        <end position="87"/>
    </location>
</feature>
<keyword evidence="3" id="KW-1185">Reference proteome</keyword>
<reference evidence="2" key="1">
    <citation type="submission" date="2020-11" db="EMBL/GenBank/DDBJ databases">
        <authorList>
            <consortium name="DOE Joint Genome Institute"/>
            <person name="Ahrendt S."/>
            <person name="Riley R."/>
            <person name="Andreopoulos W."/>
            <person name="Labutti K."/>
            <person name="Pangilinan J."/>
            <person name="Ruiz-Duenas F.J."/>
            <person name="Barrasa J.M."/>
            <person name="Sanchez-Garcia M."/>
            <person name="Camarero S."/>
            <person name="Miyauchi S."/>
            <person name="Serrano A."/>
            <person name="Linde D."/>
            <person name="Babiker R."/>
            <person name="Drula E."/>
            <person name="Ayuso-Fernandez I."/>
            <person name="Pacheco R."/>
            <person name="Padilla G."/>
            <person name="Ferreira P."/>
            <person name="Barriuso J."/>
            <person name="Kellner H."/>
            <person name="Castanera R."/>
            <person name="Alfaro M."/>
            <person name="Ramirez L."/>
            <person name="Pisabarro A.G."/>
            <person name="Kuo A."/>
            <person name="Tritt A."/>
            <person name="Lipzen A."/>
            <person name="He G."/>
            <person name="Yan M."/>
            <person name="Ng V."/>
            <person name="Cullen D."/>
            <person name="Martin F."/>
            <person name="Rosso M.-N."/>
            <person name="Henrissat B."/>
            <person name="Hibbett D."/>
            <person name="Martinez A.T."/>
            <person name="Grigoriev I.V."/>
        </authorList>
    </citation>
    <scope>NUCLEOTIDE SEQUENCE</scope>
    <source>
        <strain evidence="2">MF-IS2</strain>
    </source>
</reference>
<dbReference type="EMBL" id="MU151099">
    <property type="protein sequence ID" value="KAF9450701.1"/>
    <property type="molecule type" value="Genomic_DNA"/>
</dbReference>
<protein>
    <submittedName>
        <fullName evidence="2">Uncharacterized protein</fullName>
    </submittedName>
</protein>
<accession>A0A9P5XJ44</accession>
<comment type="caution">
    <text evidence="2">The sequence shown here is derived from an EMBL/GenBank/DDBJ whole genome shotgun (WGS) entry which is preliminary data.</text>
</comment>
<organism evidence="2 3">
    <name type="scientific">Macrolepiota fuliginosa MF-IS2</name>
    <dbReference type="NCBI Taxonomy" id="1400762"/>
    <lineage>
        <taxon>Eukaryota</taxon>
        <taxon>Fungi</taxon>
        <taxon>Dikarya</taxon>
        <taxon>Basidiomycota</taxon>
        <taxon>Agaricomycotina</taxon>
        <taxon>Agaricomycetes</taxon>
        <taxon>Agaricomycetidae</taxon>
        <taxon>Agaricales</taxon>
        <taxon>Agaricineae</taxon>
        <taxon>Agaricaceae</taxon>
        <taxon>Macrolepiota</taxon>
    </lineage>
</organism>
<evidence type="ECO:0000313" key="3">
    <source>
        <dbReference type="Proteomes" id="UP000807342"/>
    </source>
</evidence>
<name>A0A9P5XJ44_9AGAR</name>
<keyword evidence="1" id="KW-1133">Transmembrane helix</keyword>
<evidence type="ECO:0000313" key="2">
    <source>
        <dbReference type="EMBL" id="KAF9450701.1"/>
    </source>
</evidence>
<dbReference type="OrthoDB" id="3033783at2759"/>
<dbReference type="Proteomes" id="UP000807342">
    <property type="component" value="Unassembled WGS sequence"/>
</dbReference>
<feature type="transmembrane region" description="Helical" evidence="1">
    <location>
        <begin position="155"/>
        <end position="176"/>
    </location>
</feature>
<feature type="transmembrane region" description="Helical" evidence="1">
    <location>
        <begin position="188"/>
        <end position="209"/>
    </location>
</feature>
<proteinExistence type="predicted"/>
<keyword evidence="1" id="KW-0812">Transmembrane</keyword>
<gene>
    <name evidence="2" type="ORF">P691DRAFT_440328</name>
</gene>